<name>A0A9P8RID1_9PEZI</name>
<dbReference type="GeneID" id="70129620"/>
<reference evidence="2" key="1">
    <citation type="journal article" date="2021" name="Nat. Commun.">
        <title>Genetic determinants of endophytism in the Arabidopsis root mycobiome.</title>
        <authorList>
            <person name="Mesny F."/>
            <person name="Miyauchi S."/>
            <person name="Thiergart T."/>
            <person name="Pickel B."/>
            <person name="Atanasova L."/>
            <person name="Karlsson M."/>
            <person name="Huettel B."/>
            <person name="Barry K.W."/>
            <person name="Haridas S."/>
            <person name="Chen C."/>
            <person name="Bauer D."/>
            <person name="Andreopoulos W."/>
            <person name="Pangilinan J."/>
            <person name="LaButti K."/>
            <person name="Riley R."/>
            <person name="Lipzen A."/>
            <person name="Clum A."/>
            <person name="Drula E."/>
            <person name="Henrissat B."/>
            <person name="Kohler A."/>
            <person name="Grigoriev I.V."/>
            <person name="Martin F.M."/>
            <person name="Hacquard S."/>
        </authorList>
    </citation>
    <scope>NUCLEOTIDE SEQUENCE</scope>
    <source>
        <strain evidence="2">MPI-SDFR-AT-0073</strain>
    </source>
</reference>
<organism evidence="2 3">
    <name type="scientific">Truncatella angustata</name>
    <dbReference type="NCBI Taxonomy" id="152316"/>
    <lineage>
        <taxon>Eukaryota</taxon>
        <taxon>Fungi</taxon>
        <taxon>Dikarya</taxon>
        <taxon>Ascomycota</taxon>
        <taxon>Pezizomycotina</taxon>
        <taxon>Sordariomycetes</taxon>
        <taxon>Xylariomycetidae</taxon>
        <taxon>Amphisphaeriales</taxon>
        <taxon>Sporocadaceae</taxon>
        <taxon>Truncatella</taxon>
    </lineage>
</organism>
<proteinExistence type="predicted"/>
<protein>
    <recommendedName>
        <fullName evidence="4">J domain-containing protein</fullName>
    </recommendedName>
</protein>
<dbReference type="Proteomes" id="UP000758603">
    <property type="component" value="Unassembled WGS sequence"/>
</dbReference>
<comment type="caution">
    <text evidence="2">The sequence shown here is derived from an EMBL/GenBank/DDBJ whole genome shotgun (WGS) entry which is preliminary data.</text>
</comment>
<dbReference type="AlphaFoldDB" id="A0A9P8RID1"/>
<dbReference type="InterPro" id="IPR036869">
    <property type="entry name" value="J_dom_sf"/>
</dbReference>
<dbReference type="RefSeq" id="XP_045953098.1">
    <property type="nucleotide sequence ID" value="XM_046100728.1"/>
</dbReference>
<evidence type="ECO:0000313" key="3">
    <source>
        <dbReference type="Proteomes" id="UP000758603"/>
    </source>
</evidence>
<evidence type="ECO:0000256" key="1">
    <source>
        <dbReference type="SAM" id="MobiDB-lite"/>
    </source>
</evidence>
<sequence>MVQGICNNFSKQSRNPMEDGTPNVGITRSPTTPNLTPYDIINQAQSPEYNKRRFQKLVKMYHPDRWQHTIYHGIPNSIRVERYRLGVAANVILLDSVEKKAYDDMGIGWIVRVKLLLIQIQLTIVLMELDGYESRAGCDLVRVVMDGTRTQTEPEVKMETSYGLRMNEIFGAVIMVLIVLRDCVRSARADHLAKKVASAATFRRFSVMNCSKSTEVLGRQSSTTDRRGYRTQISRSL</sequence>
<dbReference type="EMBL" id="JAGPXC010000009">
    <property type="protein sequence ID" value="KAH6646584.1"/>
    <property type="molecule type" value="Genomic_DNA"/>
</dbReference>
<evidence type="ECO:0000313" key="2">
    <source>
        <dbReference type="EMBL" id="KAH6646584.1"/>
    </source>
</evidence>
<evidence type="ECO:0008006" key="4">
    <source>
        <dbReference type="Google" id="ProtNLM"/>
    </source>
</evidence>
<dbReference type="SUPFAM" id="SSF46565">
    <property type="entry name" value="Chaperone J-domain"/>
    <property type="match status" value="1"/>
</dbReference>
<accession>A0A9P8RID1</accession>
<feature type="compositionally biased region" description="Polar residues" evidence="1">
    <location>
        <begin position="24"/>
        <end position="33"/>
    </location>
</feature>
<dbReference type="OrthoDB" id="445556at2759"/>
<keyword evidence="3" id="KW-1185">Reference proteome</keyword>
<feature type="region of interest" description="Disordered" evidence="1">
    <location>
        <begin position="8"/>
        <end position="33"/>
    </location>
</feature>
<feature type="region of interest" description="Disordered" evidence="1">
    <location>
        <begin position="217"/>
        <end position="237"/>
    </location>
</feature>
<gene>
    <name evidence="2" type="ORF">BKA67DRAFT_540092</name>
</gene>